<dbReference type="InterPro" id="IPR012675">
    <property type="entry name" value="Beta-grasp_dom_sf"/>
</dbReference>
<dbReference type="Pfam" id="PF02597">
    <property type="entry name" value="ThiS"/>
    <property type="match status" value="1"/>
</dbReference>
<dbReference type="PANTHER" id="PTHR34472">
    <property type="entry name" value="SULFUR CARRIER PROTEIN THIS"/>
    <property type="match status" value="1"/>
</dbReference>
<evidence type="ECO:0000313" key="2">
    <source>
        <dbReference type="Proteomes" id="UP000309872"/>
    </source>
</evidence>
<dbReference type="CDD" id="cd00565">
    <property type="entry name" value="Ubl_ThiS"/>
    <property type="match status" value="1"/>
</dbReference>
<dbReference type="AlphaFoldDB" id="A0A4U0H2R8"/>
<evidence type="ECO:0000313" key="1">
    <source>
        <dbReference type="EMBL" id="TJY65947.1"/>
    </source>
</evidence>
<dbReference type="Proteomes" id="UP000309872">
    <property type="component" value="Unassembled WGS sequence"/>
</dbReference>
<gene>
    <name evidence="1" type="primary">thiS</name>
    <name evidence="1" type="ORF">FAZ19_12660</name>
</gene>
<dbReference type="InterPro" id="IPR016155">
    <property type="entry name" value="Mopterin_synth/thiamin_S_b"/>
</dbReference>
<proteinExistence type="predicted"/>
<dbReference type="PANTHER" id="PTHR34472:SF1">
    <property type="entry name" value="SULFUR CARRIER PROTEIN THIS"/>
    <property type="match status" value="1"/>
</dbReference>
<reference evidence="1 2" key="1">
    <citation type="submission" date="2019-04" db="EMBL/GenBank/DDBJ databases">
        <title>Sphingobacterium olei sp. nov., isolated from oil-contaminated soil.</title>
        <authorList>
            <person name="Liu B."/>
        </authorList>
    </citation>
    <scope>NUCLEOTIDE SEQUENCE [LARGE SCALE GENOMIC DNA]</scope>
    <source>
        <strain evidence="1 2">Y3L14</strain>
    </source>
</reference>
<keyword evidence="2" id="KW-1185">Reference proteome</keyword>
<dbReference type="NCBIfam" id="TIGR01683">
    <property type="entry name" value="thiS"/>
    <property type="match status" value="1"/>
</dbReference>
<dbReference type="SUPFAM" id="SSF54285">
    <property type="entry name" value="MoaD/ThiS"/>
    <property type="match status" value="1"/>
</dbReference>
<dbReference type="InterPro" id="IPR003749">
    <property type="entry name" value="ThiS/MoaD-like"/>
</dbReference>
<dbReference type="RefSeq" id="WP_136821076.1">
    <property type="nucleotide sequence ID" value="NZ_BMJX01000003.1"/>
</dbReference>
<dbReference type="EMBL" id="SUKA01000003">
    <property type="protein sequence ID" value="TJY65947.1"/>
    <property type="molecule type" value="Genomic_DNA"/>
</dbReference>
<accession>A0A4U0H2R8</accession>
<dbReference type="InterPro" id="IPR010035">
    <property type="entry name" value="Thi_S"/>
</dbReference>
<organism evidence="1 2">
    <name type="scientific">Sphingobacterium alkalisoli</name>
    <dbReference type="NCBI Taxonomy" id="1874115"/>
    <lineage>
        <taxon>Bacteria</taxon>
        <taxon>Pseudomonadati</taxon>
        <taxon>Bacteroidota</taxon>
        <taxon>Sphingobacteriia</taxon>
        <taxon>Sphingobacteriales</taxon>
        <taxon>Sphingobacteriaceae</taxon>
        <taxon>Sphingobacterium</taxon>
    </lineage>
</organism>
<comment type="caution">
    <text evidence="1">The sequence shown here is derived from an EMBL/GenBank/DDBJ whole genome shotgun (WGS) entry which is preliminary data.</text>
</comment>
<protein>
    <submittedName>
        <fullName evidence="1">Sulfur carrier protein ThiS</fullName>
    </submittedName>
</protein>
<dbReference type="OrthoDB" id="1525151at2"/>
<dbReference type="Gene3D" id="3.10.20.30">
    <property type="match status" value="1"/>
</dbReference>
<sequence length="67" mass="7348">MKVSVNNQIHEVDSTFYLTELLQSLLGDAIQGIGVAVNDNLIPRSQHASYKLQKNDRILLIKAAQGG</sequence>
<name>A0A4U0H2R8_9SPHI</name>